<sequence>MKSFLALFICLLLVAGCARPPAADLSVKVPQIASDEVVVYVRTGCPYCELTLDVIFEQGYVPESRNVTEDRQAYQELRAIYREYFSQEEIIVPVIGKNQRFVRGFNRQSIVELLRDAAVTDPDDYLFCD</sequence>
<dbReference type="PROSITE" id="PS00195">
    <property type="entry name" value="GLUTAREDOXIN_1"/>
    <property type="match status" value="1"/>
</dbReference>
<accession>A0A0C2EAD9</accession>
<dbReference type="Gene3D" id="3.40.30.10">
    <property type="entry name" value="Glutaredoxin"/>
    <property type="match status" value="1"/>
</dbReference>
<reference evidence="3 4" key="1">
    <citation type="submission" date="2014-12" db="EMBL/GenBank/DDBJ databases">
        <title>Genomes of Geoalkalibacter ferrihydriticus and Geoalkalibacter subterraneus, two haloalkaliphilic metal-reducing members of the Geobacteraceae.</title>
        <authorList>
            <person name="Badalamenti J.P."/>
            <person name="Torres C.I."/>
            <person name="Krajmalnik-Brown R."/>
            <person name="Bond D.R."/>
        </authorList>
    </citation>
    <scope>NUCLEOTIDE SEQUENCE [LARGE SCALE GENOMIC DNA]</scope>
    <source>
        <strain evidence="3 4">DSM 17813</strain>
    </source>
</reference>
<feature type="signal peptide" evidence="1">
    <location>
        <begin position="1"/>
        <end position="22"/>
    </location>
</feature>
<evidence type="ECO:0000313" key="4">
    <source>
        <dbReference type="Proteomes" id="UP000035068"/>
    </source>
</evidence>
<dbReference type="InterPro" id="IPR011767">
    <property type="entry name" value="GLR_AS"/>
</dbReference>
<name>A0A0C2EAD9_9BACT</name>
<keyword evidence="4" id="KW-1185">Reference proteome</keyword>
<dbReference type="InterPro" id="IPR002109">
    <property type="entry name" value="Glutaredoxin"/>
</dbReference>
<proteinExistence type="predicted"/>
<organism evidence="3 4">
    <name type="scientific">Geoalkalibacter ferrihydriticus DSM 17813</name>
    <dbReference type="NCBI Taxonomy" id="1121915"/>
    <lineage>
        <taxon>Bacteria</taxon>
        <taxon>Pseudomonadati</taxon>
        <taxon>Thermodesulfobacteriota</taxon>
        <taxon>Desulfuromonadia</taxon>
        <taxon>Desulfuromonadales</taxon>
        <taxon>Geoalkalibacteraceae</taxon>
        <taxon>Geoalkalibacter</taxon>
    </lineage>
</organism>
<keyword evidence="1" id="KW-0732">Signal</keyword>
<comment type="caution">
    <text evidence="3">The sequence shown here is derived from an EMBL/GenBank/DDBJ whole genome shotgun (WGS) entry which is preliminary data.</text>
</comment>
<dbReference type="PROSITE" id="PS51257">
    <property type="entry name" value="PROKAR_LIPOPROTEIN"/>
    <property type="match status" value="1"/>
</dbReference>
<dbReference type="EMBL" id="JWJD01000010">
    <property type="protein sequence ID" value="KIH75538.1"/>
    <property type="molecule type" value="Genomic_DNA"/>
</dbReference>
<evidence type="ECO:0000313" key="3">
    <source>
        <dbReference type="EMBL" id="KIH75538.1"/>
    </source>
</evidence>
<dbReference type="Proteomes" id="UP000035068">
    <property type="component" value="Unassembled WGS sequence"/>
</dbReference>
<evidence type="ECO:0000256" key="1">
    <source>
        <dbReference type="SAM" id="SignalP"/>
    </source>
</evidence>
<dbReference type="CDD" id="cd02976">
    <property type="entry name" value="NrdH"/>
    <property type="match status" value="1"/>
</dbReference>
<dbReference type="PROSITE" id="PS51354">
    <property type="entry name" value="GLUTAREDOXIN_2"/>
    <property type="match status" value="1"/>
</dbReference>
<gene>
    <name evidence="3" type="ORF">GFER_16490</name>
</gene>
<dbReference type="RefSeq" id="WP_040101122.1">
    <property type="nucleotide sequence ID" value="NZ_JWJD01000010.1"/>
</dbReference>
<dbReference type="InterPro" id="IPR036249">
    <property type="entry name" value="Thioredoxin-like_sf"/>
</dbReference>
<protein>
    <recommendedName>
        <fullName evidence="2">Glutaredoxin domain-containing protein</fullName>
    </recommendedName>
</protein>
<feature type="domain" description="Glutaredoxin" evidence="2">
    <location>
        <begin position="37"/>
        <end position="95"/>
    </location>
</feature>
<evidence type="ECO:0000259" key="2">
    <source>
        <dbReference type="Pfam" id="PF00462"/>
    </source>
</evidence>
<dbReference type="SUPFAM" id="SSF52833">
    <property type="entry name" value="Thioredoxin-like"/>
    <property type="match status" value="1"/>
</dbReference>
<dbReference type="AlphaFoldDB" id="A0A0C2EAD9"/>
<dbReference type="Pfam" id="PF00462">
    <property type="entry name" value="Glutaredoxin"/>
    <property type="match status" value="1"/>
</dbReference>
<feature type="chain" id="PRO_5002164699" description="Glutaredoxin domain-containing protein" evidence="1">
    <location>
        <begin position="23"/>
        <end position="129"/>
    </location>
</feature>